<feature type="non-terminal residue" evidence="1">
    <location>
        <position position="70"/>
    </location>
</feature>
<proteinExistence type="predicted"/>
<dbReference type="AlphaFoldDB" id="A0A0B7BKT2"/>
<protein>
    <submittedName>
        <fullName evidence="1">Uncharacterized protein</fullName>
    </submittedName>
</protein>
<name>A0A0B7BKT2_9EUPU</name>
<dbReference type="EMBL" id="HACG01045910">
    <property type="protein sequence ID" value="CEK92775.1"/>
    <property type="molecule type" value="Transcribed_RNA"/>
</dbReference>
<sequence length="70" mass="8271">IKQELDCDSEVEGNNKTNMLDEDISLKQEQDCQRSTVTLETENDDDENMKELFYCTQNHLPFIKQEYLLP</sequence>
<reference evidence="1" key="1">
    <citation type="submission" date="2014-12" db="EMBL/GenBank/DDBJ databases">
        <title>Insight into the proteome of Arion vulgaris.</title>
        <authorList>
            <person name="Aradska J."/>
            <person name="Bulat T."/>
            <person name="Smidak R."/>
            <person name="Sarate P."/>
            <person name="Gangsoo J."/>
            <person name="Sialana F."/>
            <person name="Bilban M."/>
            <person name="Lubec G."/>
        </authorList>
    </citation>
    <scope>NUCLEOTIDE SEQUENCE</scope>
    <source>
        <tissue evidence="1">Skin</tissue>
    </source>
</reference>
<evidence type="ECO:0000313" key="1">
    <source>
        <dbReference type="EMBL" id="CEK92775.1"/>
    </source>
</evidence>
<feature type="non-terminal residue" evidence="1">
    <location>
        <position position="1"/>
    </location>
</feature>
<organism evidence="1">
    <name type="scientific">Arion vulgaris</name>
    <dbReference type="NCBI Taxonomy" id="1028688"/>
    <lineage>
        <taxon>Eukaryota</taxon>
        <taxon>Metazoa</taxon>
        <taxon>Spiralia</taxon>
        <taxon>Lophotrochozoa</taxon>
        <taxon>Mollusca</taxon>
        <taxon>Gastropoda</taxon>
        <taxon>Heterobranchia</taxon>
        <taxon>Euthyneura</taxon>
        <taxon>Panpulmonata</taxon>
        <taxon>Eupulmonata</taxon>
        <taxon>Stylommatophora</taxon>
        <taxon>Helicina</taxon>
        <taxon>Arionoidea</taxon>
        <taxon>Arionidae</taxon>
        <taxon>Arion</taxon>
    </lineage>
</organism>
<accession>A0A0B7BKT2</accession>
<gene>
    <name evidence="1" type="primary">ORF190016</name>
</gene>